<reference evidence="1 2" key="1">
    <citation type="journal article" date="2019" name="Front. Microbiol.">
        <title>In silico and Genetic Analyses of Cyclic Lipopeptide Synthetic Gene Clusters in Pseudomonas sp. 11K1.</title>
        <authorList>
            <person name="Zhao H."/>
            <person name="Liu Y.P."/>
            <person name="Zhang L.Q."/>
        </authorList>
    </citation>
    <scope>NUCLEOTIDE SEQUENCE [LARGE SCALE GENOMIC DNA]</scope>
    <source>
        <strain evidence="1 2">11K1</strain>
        <plasmid evidence="2">p11k1</plasmid>
    </source>
</reference>
<name>A0A4P7PR03_9PSED</name>
<proteinExistence type="predicted"/>
<dbReference type="Proteomes" id="UP000296468">
    <property type="component" value="Plasmid p11K1"/>
</dbReference>
<dbReference type="AlphaFoldDB" id="A0A4P7PR03"/>
<dbReference type="RefSeq" id="WP_135848099.1">
    <property type="nucleotide sequence ID" value="NZ_CP035089.1"/>
</dbReference>
<protein>
    <submittedName>
        <fullName evidence="1">Uncharacterized protein</fullName>
    </submittedName>
</protein>
<dbReference type="EMBL" id="CP035089">
    <property type="protein sequence ID" value="QBZ92922.1"/>
    <property type="molecule type" value="Genomic_DNA"/>
</dbReference>
<evidence type="ECO:0000313" key="2">
    <source>
        <dbReference type="Proteomes" id="UP000296468"/>
    </source>
</evidence>
<accession>A0A4P7PR03</accession>
<geneLocation type="plasmid" evidence="2">
    <name>p11k1</name>
</geneLocation>
<dbReference type="OrthoDB" id="1243570at2"/>
<gene>
    <name evidence="1" type="ORF">EPZ47_29970</name>
</gene>
<dbReference type="KEGG" id="pvk:EPZ47_29970"/>
<organism evidence="1 2">
    <name type="scientific">Pseudomonas viciae</name>
    <dbReference type="NCBI Taxonomy" id="2505979"/>
    <lineage>
        <taxon>Bacteria</taxon>
        <taxon>Pseudomonadati</taxon>
        <taxon>Pseudomonadota</taxon>
        <taxon>Gammaproteobacteria</taxon>
        <taxon>Pseudomonadales</taxon>
        <taxon>Pseudomonadaceae</taxon>
        <taxon>Pseudomonas</taxon>
    </lineage>
</organism>
<evidence type="ECO:0000313" key="1">
    <source>
        <dbReference type="EMBL" id="QBZ92922.1"/>
    </source>
</evidence>
<keyword evidence="1" id="KW-0614">Plasmid</keyword>
<sequence length="185" mass="21303">MDEVAVFTRQVLSRSSDHKRAMQLLARANIPSQMIAILRQELDSMVRVIYLLSQEPARRTTLIEASVKGQQWKQVNGRGRVTDREMVELAQQLQGWTCSVYKFGCAFIHLSNLHDYNDRDPMQQLTTEDREAILAHCRHYHGGPARSDFPDLLPYLPKVLDKVSGNLEYYLGQLQEGFFLRPAEI</sequence>